<sequence>MSSTASSLMSEEDEAYMNRYIDQHQHEILGYDASRHPHQLHHHSRVKINGKRRAIRPASRTCKYEGCDQYVVDHGLCVRHGVSDFVLWILRNW</sequence>
<name>K3WWB8_GLOUD</name>
<dbReference type="HOGENOM" id="CLU_2404366_0_0_1"/>
<dbReference type="InParanoid" id="K3WWB8"/>
<evidence type="ECO:0000313" key="2">
    <source>
        <dbReference type="Proteomes" id="UP000019132"/>
    </source>
</evidence>
<evidence type="ECO:0000313" key="1">
    <source>
        <dbReference type="EnsemblProtists" id="PYU1_T009266"/>
    </source>
</evidence>
<organism evidence="1 2">
    <name type="scientific">Globisporangium ultimum (strain ATCC 200006 / CBS 805.95 / DAOM BR144)</name>
    <name type="common">Pythium ultimum</name>
    <dbReference type="NCBI Taxonomy" id="431595"/>
    <lineage>
        <taxon>Eukaryota</taxon>
        <taxon>Sar</taxon>
        <taxon>Stramenopiles</taxon>
        <taxon>Oomycota</taxon>
        <taxon>Peronosporomycetes</taxon>
        <taxon>Pythiales</taxon>
        <taxon>Pythiaceae</taxon>
        <taxon>Globisporangium</taxon>
    </lineage>
</organism>
<reference evidence="1" key="3">
    <citation type="submission" date="2015-02" db="UniProtKB">
        <authorList>
            <consortium name="EnsemblProtists"/>
        </authorList>
    </citation>
    <scope>IDENTIFICATION</scope>
    <source>
        <strain evidence="1">DAOM BR144</strain>
    </source>
</reference>
<reference evidence="2" key="2">
    <citation type="submission" date="2010-04" db="EMBL/GenBank/DDBJ databases">
        <authorList>
            <person name="Buell R."/>
            <person name="Hamilton J."/>
            <person name="Hostetler J."/>
        </authorList>
    </citation>
    <scope>NUCLEOTIDE SEQUENCE [LARGE SCALE GENOMIC DNA]</scope>
    <source>
        <strain evidence="2">DAOM:BR144</strain>
    </source>
</reference>
<dbReference type="Proteomes" id="UP000019132">
    <property type="component" value="Unassembled WGS sequence"/>
</dbReference>
<reference evidence="2" key="1">
    <citation type="journal article" date="2010" name="Genome Biol.">
        <title>Genome sequence of the necrotrophic plant pathogen Pythium ultimum reveals original pathogenicity mechanisms and effector repertoire.</title>
        <authorList>
            <person name="Levesque C.A."/>
            <person name="Brouwer H."/>
            <person name="Cano L."/>
            <person name="Hamilton J.P."/>
            <person name="Holt C."/>
            <person name="Huitema E."/>
            <person name="Raffaele S."/>
            <person name="Robideau G.P."/>
            <person name="Thines M."/>
            <person name="Win J."/>
            <person name="Zerillo M.M."/>
            <person name="Beakes G.W."/>
            <person name="Boore J.L."/>
            <person name="Busam D."/>
            <person name="Dumas B."/>
            <person name="Ferriera S."/>
            <person name="Fuerstenberg S.I."/>
            <person name="Gachon C.M."/>
            <person name="Gaulin E."/>
            <person name="Govers F."/>
            <person name="Grenville-Briggs L."/>
            <person name="Horner N."/>
            <person name="Hostetler J."/>
            <person name="Jiang R.H."/>
            <person name="Johnson J."/>
            <person name="Krajaejun T."/>
            <person name="Lin H."/>
            <person name="Meijer H.J."/>
            <person name="Moore B."/>
            <person name="Morris P."/>
            <person name="Phuntmart V."/>
            <person name="Puiu D."/>
            <person name="Shetty J."/>
            <person name="Stajich J.E."/>
            <person name="Tripathy S."/>
            <person name="Wawra S."/>
            <person name="van West P."/>
            <person name="Whitty B.R."/>
            <person name="Coutinho P.M."/>
            <person name="Henrissat B."/>
            <person name="Martin F."/>
            <person name="Thomas P.D."/>
            <person name="Tyler B.M."/>
            <person name="De Vries R.P."/>
            <person name="Kamoun S."/>
            <person name="Yandell M."/>
            <person name="Tisserat N."/>
            <person name="Buell C.R."/>
        </authorList>
    </citation>
    <scope>NUCLEOTIDE SEQUENCE</scope>
    <source>
        <strain evidence="2">DAOM:BR144</strain>
    </source>
</reference>
<dbReference type="AlphaFoldDB" id="K3WWB8"/>
<protein>
    <submittedName>
        <fullName evidence="1">Uncharacterized protein</fullName>
    </submittedName>
</protein>
<dbReference type="EnsemblProtists" id="PYU1_T009266">
    <property type="protein sequence ID" value="PYU1_T009266"/>
    <property type="gene ID" value="PYU1_G009248"/>
</dbReference>
<proteinExistence type="predicted"/>
<accession>K3WWB8</accession>
<dbReference type="VEuPathDB" id="FungiDB:PYU1_G009248"/>
<dbReference type="EMBL" id="GL376632">
    <property type="status" value="NOT_ANNOTATED_CDS"/>
    <property type="molecule type" value="Genomic_DNA"/>
</dbReference>
<keyword evidence="2" id="KW-1185">Reference proteome</keyword>